<sequence length="120" mass="14488">MIVCCIVKLVKQQQFLFIGLRSKVLGRWYFGTSPIRRFVQLTVFKLHHFDKYSRKKLLCLTKLQQLISILYLRNSFLICKHRWRMFVEIDFECSLQAKLCVCDKKKVVFQNNKRCFHCCC</sequence>
<evidence type="ECO:0000313" key="2">
    <source>
        <dbReference type="Proteomes" id="UP000055048"/>
    </source>
</evidence>
<dbReference type="AlphaFoldDB" id="A0A0V0TBB7"/>
<name>A0A0V0TBB7_9BILA</name>
<comment type="caution">
    <text evidence="1">The sequence shown here is derived from an EMBL/GenBank/DDBJ whole genome shotgun (WGS) entry which is preliminary data.</text>
</comment>
<proteinExistence type="predicted"/>
<gene>
    <name evidence="1" type="ORF">T05_15379</name>
</gene>
<evidence type="ECO:0000313" key="1">
    <source>
        <dbReference type="EMBL" id="KRX36315.1"/>
    </source>
</evidence>
<protein>
    <submittedName>
        <fullName evidence="1">Uncharacterized protein</fullName>
    </submittedName>
</protein>
<keyword evidence="2" id="KW-1185">Reference proteome</keyword>
<accession>A0A0V0TBB7</accession>
<dbReference type="EMBL" id="JYDJ01000373">
    <property type="protein sequence ID" value="KRX36315.1"/>
    <property type="molecule type" value="Genomic_DNA"/>
</dbReference>
<organism evidence="1 2">
    <name type="scientific">Trichinella murrelli</name>
    <dbReference type="NCBI Taxonomy" id="144512"/>
    <lineage>
        <taxon>Eukaryota</taxon>
        <taxon>Metazoa</taxon>
        <taxon>Ecdysozoa</taxon>
        <taxon>Nematoda</taxon>
        <taxon>Enoplea</taxon>
        <taxon>Dorylaimia</taxon>
        <taxon>Trichinellida</taxon>
        <taxon>Trichinellidae</taxon>
        <taxon>Trichinella</taxon>
    </lineage>
</organism>
<reference evidence="1 2" key="1">
    <citation type="submission" date="2015-01" db="EMBL/GenBank/DDBJ databases">
        <title>Evolution of Trichinella species and genotypes.</title>
        <authorList>
            <person name="Korhonen P.K."/>
            <person name="Edoardo P."/>
            <person name="Giuseppe L.R."/>
            <person name="Gasser R.B."/>
        </authorList>
    </citation>
    <scope>NUCLEOTIDE SEQUENCE [LARGE SCALE GENOMIC DNA]</scope>
    <source>
        <strain evidence="1">ISS417</strain>
    </source>
</reference>
<dbReference type="Proteomes" id="UP000055048">
    <property type="component" value="Unassembled WGS sequence"/>
</dbReference>